<accession>A0A1G6W5G1</accession>
<protein>
    <submittedName>
        <fullName evidence="1">Uncharacterized membrane protein HdeD, DUF308 family</fullName>
    </submittedName>
</protein>
<dbReference type="RefSeq" id="WP_090858866.1">
    <property type="nucleotide sequence ID" value="NZ_FMZM01000009.1"/>
</dbReference>
<dbReference type="EMBL" id="FMZM01000009">
    <property type="protein sequence ID" value="SDD60275.1"/>
    <property type="molecule type" value="Genomic_DNA"/>
</dbReference>
<evidence type="ECO:0000313" key="2">
    <source>
        <dbReference type="Proteomes" id="UP000199034"/>
    </source>
</evidence>
<dbReference type="Proteomes" id="UP000199034">
    <property type="component" value="Unassembled WGS sequence"/>
</dbReference>
<sequence>MSHSAEIHPAENDTDPSLPYGAVPPGARMLADHWGLVLAYGLVTLGVGVVLAAWPDETLKVLAVLVGIQFLVSGVVRIVAAIGGAGAMDGGVRALVGLSGALALIVGLLCLRDPLQTVVAIGILLGAWWLVSGVVDVIAAIVSPVPGRRGWDIATGILSVLAGGFLLAYPDLSLGVFVLVACVWLLATGLAAVATAFVLRSARPRGA</sequence>
<dbReference type="AlphaFoldDB" id="A0A1G6W5G1"/>
<dbReference type="STRING" id="1045774.SAMN05421872_109153"/>
<gene>
    <name evidence="1" type="ORF">SAMN05421872_109153</name>
</gene>
<organism evidence="1 2">
    <name type="scientific">Nocardioides lianchengensis</name>
    <dbReference type="NCBI Taxonomy" id="1045774"/>
    <lineage>
        <taxon>Bacteria</taxon>
        <taxon>Bacillati</taxon>
        <taxon>Actinomycetota</taxon>
        <taxon>Actinomycetes</taxon>
        <taxon>Propionibacteriales</taxon>
        <taxon>Nocardioidaceae</taxon>
        <taxon>Nocardioides</taxon>
    </lineage>
</organism>
<dbReference type="Pfam" id="PF03729">
    <property type="entry name" value="DUF308"/>
    <property type="match status" value="1"/>
</dbReference>
<dbReference type="PANTHER" id="PTHR34989">
    <property type="entry name" value="PROTEIN HDED"/>
    <property type="match status" value="1"/>
</dbReference>
<dbReference type="InterPro" id="IPR052712">
    <property type="entry name" value="Acid_resist_chaperone_HdeD"/>
</dbReference>
<keyword evidence="2" id="KW-1185">Reference proteome</keyword>
<dbReference type="GO" id="GO:0005886">
    <property type="term" value="C:plasma membrane"/>
    <property type="evidence" value="ECO:0007669"/>
    <property type="project" value="TreeGrafter"/>
</dbReference>
<dbReference type="PANTHER" id="PTHR34989:SF1">
    <property type="entry name" value="PROTEIN HDED"/>
    <property type="match status" value="1"/>
</dbReference>
<reference evidence="1 2" key="1">
    <citation type="submission" date="2016-10" db="EMBL/GenBank/DDBJ databases">
        <authorList>
            <person name="de Groot N.N."/>
        </authorList>
    </citation>
    <scope>NUCLEOTIDE SEQUENCE [LARGE SCALE GENOMIC DNA]</scope>
    <source>
        <strain evidence="1 2">CGMCC 4.6858</strain>
    </source>
</reference>
<name>A0A1G6W5G1_9ACTN</name>
<proteinExistence type="predicted"/>
<evidence type="ECO:0000313" key="1">
    <source>
        <dbReference type="EMBL" id="SDD60275.1"/>
    </source>
</evidence>
<dbReference type="OrthoDB" id="3776740at2"/>
<dbReference type="InterPro" id="IPR005325">
    <property type="entry name" value="DUF308_memb"/>
</dbReference>